<proteinExistence type="predicted"/>
<dbReference type="InterPro" id="IPR035093">
    <property type="entry name" value="RelE/ParE_toxin_dom_sf"/>
</dbReference>
<dbReference type="RefSeq" id="WP_289270017.1">
    <property type="nucleotide sequence ID" value="NZ_OX365700.1"/>
</dbReference>
<sequence length="92" mass="11118">MLELSTTATFDRLFTKLPKPIQRQAAAKTDLFRENPFHPSLRTEKLHPKHHEVWSFRVDRAYRIIFTFLGPNHVELRYIGHHHSIYDYDLFR</sequence>
<gene>
    <name evidence="1" type="ORF">DNFV4_03529</name>
</gene>
<dbReference type="Proteomes" id="UP001179121">
    <property type="component" value="Chromosome"/>
</dbReference>
<name>A0AA86N258_9BACT</name>
<evidence type="ECO:0000313" key="2">
    <source>
        <dbReference type="Proteomes" id="UP001179121"/>
    </source>
</evidence>
<organism evidence="1 2">
    <name type="scientific">Nitrospira tepida</name>
    <dbReference type="NCBI Taxonomy" id="2973512"/>
    <lineage>
        <taxon>Bacteria</taxon>
        <taxon>Pseudomonadati</taxon>
        <taxon>Nitrospirota</taxon>
        <taxon>Nitrospiria</taxon>
        <taxon>Nitrospirales</taxon>
        <taxon>Nitrospiraceae</taxon>
        <taxon>Nitrospira</taxon>
    </lineage>
</organism>
<dbReference type="KEGG" id="nti:DNFV4_03529"/>
<dbReference type="AlphaFoldDB" id="A0AA86N258"/>
<accession>A0AA86N258</accession>
<evidence type="ECO:0000313" key="1">
    <source>
        <dbReference type="EMBL" id="CAI4033096.1"/>
    </source>
</evidence>
<dbReference type="EMBL" id="OX365700">
    <property type="protein sequence ID" value="CAI4033096.1"/>
    <property type="molecule type" value="Genomic_DNA"/>
</dbReference>
<dbReference type="Gene3D" id="3.30.2310.20">
    <property type="entry name" value="RelE-like"/>
    <property type="match status" value="1"/>
</dbReference>
<reference evidence="1" key="1">
    <citation type="submission" date="2022-10" db="EMBL/GenBank/DDBJ databases">
        <authorList>
            <person name="Koch H."/>
        </authorList>
    </citation>
    <scope>NUCLEOTIDE SEQUENCE</scope>
    <source>
        <strain evidence="1">DNF</strain>
    </source>
</reference>
<dbReference type="SUPFAM" id="SSF143011">
    <property type="entry name" value="RelE-like"/>
    <property type="match status" value="1"/>
</dbReference>
<keyword evidence="2" id="KW-1185">Reference proteome</keyword>
<protein>
    <submittedName>
        <fullName evidence="1">Uncharacterized protein</fullName>
    </submittedName>
</protein>